<accession>A0A8D8TRD6</accession>
<sequence length="119" mass="13979">MRCFRLCFRPFVILISKYLHFMILNLEPCFSLVVVCSSVDLYNHHNISPSLFSLKIKNFINEIFNINLKMNTHQRPSFGPVQRVPVVPLRQLGRMFILIKVVSFGGRGHFQQKRVFLLQ</sequence>
<protein>
    <submittedName>
        <fullName evidence="1">Uncharacterized protein</fullName>
    </submittedName>
</protein>
<reference evidence="1" key="1">
    <citation type="submission" date="2021-05" db="EMBL/GenBank/DDBJ databases">
        <authorList>
            <person name="Alioto T."/>
            <person name="Alioto T."/>
            <person name="Gomez Garrido J."/>
        </authorList>
    </citation>
    <scope>NUCLEOTIDE SEQUENCE</scope>
</reference>
<dbReference type="EMBL" id="HBUF01303086">
    <property type="protein sequence ID" value="CAG6691514.1"/>
    <property type="molecule type" value="Transcribed_RNA"/>
</dbReference>
<evidence type="ECO:0000313" key="1">
    <source>
        <dbReference type="EMBL" id="CAG6691514.1"/>
    </source>
</evidence>
<proteinExistence type="predicted"/>
<organism evidence="1">
    <name type="scientific">Cacopsylla melanoneura</name>
    <dbReference type="NCBI Taxonomy" id="428564"/>
    <lineage>
        <taxon>Eukaryota</taxon>
        <taxon>Metazoa</taxon>
        <taxon>Ecdysozoa</taxon>
        <taxon>Arthropoda</taxon>
        <taxon>Hexapoda</taxon>
        <taxon>Insecta</taxon>
        <taxon>Pterygota</taxon>
        <taxon>Neoptera</taxon>
        <taxon>Paraneoptera</taxon>
        <taxon>Hemiptera</taxon>
        <taxon>Sternorrhyncha</taxon>
        <taxon>Psylloidea</taxon>
        <taxon>Psyllidae</taxon>
        <taxon>Psyllinae</taxon>
        <taxon>Cacopsylla</taxon>
    </lineage>
</organism>
<name>A0A8D8TRD6_9HEMI</name>
<dbReference type="AlphaFoldDB" id="A0A8D8TRD6"/>